<dbReference type="EMBL" id="HBHJ01029890">
    <property type="protein sequence ID" value="CAD9708784.1"/>
    <property type="molecule type" value="Transcribed_RNA"/>
</dbReference>
<feature type="transmembrane region" description="Helical" evidence="2">
    <location>
        <begin position="132"/>
        <end position="152"/>
    </location>
</feature>
<keyword evidence="2" id="KW-1133">Transmembrane helix</keyword>
<evidence type="ECO:0000256" key="2">
    <source>
        <dbReference type="SAM" id="Phobius"/>
    </source>
</evidence>
<evidence type="ECO:0000256" key="1">
    <source>
        <dbReference type="SAM" id="MobiDB-lite"/>
    </source>
</evidence>
<keyword evidence="2" id="KW-0812">Transmembrane</keyword>
<feature type="compositionally biased region" description="Pro residues" evidence="1">
    <location>
        <begin position="54"/>
        <end position="63"/>
    </location>
</feature>
<feature type="compositionally biased region" description="Low complexity" evidence="1">
    <location>
        <begin position="64"/>
        <end position="77"/>
    </location>
</feature>
<dbReference type="AlphaFoldDB" id="A0A7S2WVX5"/>
<feature type="transmembrane region" description="Helical" evidence="2">
    <location>
        <begin position="21"/>
        <end position="42"/>
    </location>
</feature>
<accession>A0A7S2WVX5</accession>
<feature type="region of interest" description="Disordered" evidence="1">
    <location>
        <begin position="47"/>
        <end position="84"/>
    </location>
</feature>
<name>A0A7S2WVX5_9STRA</name>
<sequence>MEFGLGRGTAVLEELGVPSDMAAAVALGLGLGAVVVVTLAFFPGTASKEVSQRPPEPGPPAAGVPPGKAQPAAGQAKAEADPFQDPKVLHSARKAANFFGISEQDYEKAVEDAKREYKDGASSSEMLGSSEWVAVANLIVYASLLGALIWAINHDYGNAFTKWFVLTFPREAEALGVKFPSGG</sequence>
<gene>
    <name evidence="3" type="ORF">RMAR1173_LOCUS19776</name>
</gene>
<keyword evidence="2" id="KW-0472">Membrane</keyword>
<organism evidence="3">
    <name type="scientific">Rhizochromulina marina</name>
    <dbReference type="NCBI Taxonomy" id="1034831"/>
    <lineage>
        <taxon>Eukaryota</taxon>
        <taxon>Sar</taxon>
        <taxon>Stramenopiles</taxon>
        <taxon>Ochrophyta</taxon>
        <taxon>Dictyochophyceae</taxon>
        <taxon>Rhizochromulinales</taxon>
        <taxon>Rhizochromulina</taxon>
    </lineage>
</organism>
<reference evidence="3" key="1">
    <citation type="submission" date="2021-01" db="EMBL/GenBank/DDBJ databases">
        <authorList>
            <person name="Corre E."/>
            <person name="Pelletier E."/>
            <person name="Niang G."/>
            <person name="Scheremetjew M."/>
            <person name="Finn R."/>
            <person name="Kale V."/>
            <person name="Holt S."/>
            <person name="Cochrane G."/>
            <person name="Meng A."/>
            <person name="Brown T."/>
            <person name="Cohen L."/>
        </authorList>
    </citation>
    <scope>NUCLEOTIDE SEQUENCE</scope>
    <source>
        <strain evidence="3">CCMP1243</strain>
    </source>
</reference>
<protein>
    <submittedName>
        <fullName evidence="3">Uncharacterized protein</fullName>
    </submittedName>
</protein>
<evidence type="ECO:0000313" key="3">
    <source>
        <dbReference type="EMBL" id="CAD9708784.1"/>
    </source>
</evidence>
<proteinExistence type="predicted"/>